<protein>
    <submittedName>
        <fullName evidence="2">(rape) hypothetical protein</fullName>
    </submittedName>
</protein>
<sequence>MVISRNSSRRRCSNTLLVQRRDCYIFPVSLLLNVKVIVVTFKSKTAFLYS</sequence>
<gene>
    <name evidence="2" type="ORF">DARMORV10_A05P32050.1</name>
</gene>
<dbReference type="AlphaFoldDB" id="A0A816UC34"/>
<evidence type="ECO:0000313" key="2">
    <source>
        <dbReference type="EMBL" id="CAF2100781.1"/>
    </source>
</evidence>
<feature type="transmembrane region" description="Helical" evidence="1">
    <location>
        <begin position="21"/>
        <end position="41"/>
    </location>
</feature>
<dbReference type="EMBL" id="HG994359">
    <property type="protein sequence ID" value="CAF2100781.1"/>
    <property type="molecule type" value="Genomic_DNA"/>
</dbReference>
<evidence type="ECO:0000256" key="1">
    <source>
        <dbReference type="SAM" id="Phobius"/>
    </source>
</evidence>
<accession>A0A816UC34</accession>
<keyword evidence="1" id="KW-0472">Membrane</keyword>
<name>A0A816UC34_BRANA</name>
<dbReference type="Proteomes" id="UP001295469">
    <property type="component" value="Chromosome A05"/>
</dbReference>
<keyword evidence="1" id="KW-1133">Transmembrane helix</keyword>
<organism evidence="2">
    <name type="scientific">Brassica napus</name>
    <name type="common">Rape</name>
    <dbReference type="NCBI Taxonomy" id="3708"/>
    <lineage>
        <taxon>Eukaryota</taxon>
        <taxon>Viridiplantae</taxon>
        <taxon>Streptophyta</taxon>
        <taxon>Embryophyta</taxon>
        <taxon>Tracheophyta</taxon>
        <taxon>Spermatophyta</taxon>
        <taxon>Magnoliopsida</taxon>
        <taxon>eudicotyledons</taxon>
        <taxon>Gunneridae</taxon>
        <taxon>Pentapetalae</taxon>
        <taxon>rosids</taxon>
        <taxon>malvids</taxon>
        <taxon>Brassicales</taxon>
        <taxon>Brassicaceae</taxon>
        <taxon>Brassiceae</taxon>
        <taxon>Brassica</taxon>
    </lineage>
</organism>
<keyword evidence="1" id="KW-0812">Transmembrane</keyword>
<reference evidence="2" key="1">
    <citation type="submission" date="2021-01" db="EMBL/GenBank/DDBJ databases">
        <authorList>
            <consortium name="Genoscope - CEA"/>
            <person name="William W."/>
        </authorList>
    </citation>
    <scope>NUCLEOTIDE SEQUENCE</scope>
</reference>
<proteinExistence type="predicted"/>